<keyword evidence="2" id="KW-0479">Metal-binding</keyword>
<organism evidence="10 11">
    <name type="scientific">Aspergillus wentii DTO 134E9</name>
    <dbReference type="NCBI Taxonomy" id="1073089"/>
    <lineage>
        <taxon>Eukaryota</taxon>
        <taxon>Fungi</taxon>
        <taxon>Dikarya</taxon>
        <taxon>Ascomycota</taxon>
        <taxon>Pezizomycotina</taxon>
        <taxon>Eurotiomycetes</taxon>
        <taxon>Eurotiomycetidae</taxon>
        <taxon>Eurotiales</taxon>
        <taxon>Aspergillaceae</taxon>
        <taxon>Aspergillus</taxon>
        <taxon>Aspergillus subgen. Cremei</taxon>
    </lineage>
</organism>
<dbReference type="GeneID" id="63745379"/>
<reference evidence="11" key="1">
    <citation type="journal article" date="2017" name="Genome Biol.">
        <title>Comparative genomics reveals high biological diversity and specific adaptations in the industrially and medically important fungal genus Aspergillus.</title>
        <authorList>
            <person name="de Vries R.P."/>
            <person name="Riley R."/>
            <person name="Wiebenga A."/>
            <person name="Aguilar-Osorio G."/>
            <person name="Amillis S."/>
            <person name="Uchima C.A."/>
            <person name="Anderluh G."/>
            <person name="Asadollahi M."/>
            <person name="Askin M."/>
            <person name="Barry K."/>
            <person name="Battaglia E."/>
            <person name="Bayram O."/>
            <person name="Benocci T."/>
            <person name="Braus-Stromeyer S.A."/>
            <person name="Caldana C."/>
            <person name="Canovas D."/>
            <person name="Cerqueira G.C."/>
            <person name="Chen F."/>
            <person name="Chen W."/>
            <person name="Choi C."/>
            <person name="Clum A."/>
            <person name="Dos Santos R.A."/>
            <person name="Damasio A.R."/>
            <person name="Diallinas G."/>
            <person name="Emri T."/>
            <person name="Fekete E."/>
            <person name="Flipphi M."/>
            <person name="Freyberg S."/>
            <person name="Gallo A."/>
            <person name="Gournas C."/>
            <person name="Habgood R."/>
            <person name="Hainaut M."/>
            <person name="Harispe M.L."/>
            <person name="Henrissat B."/>
            <person name="Hilden K.S."/>
            <person name="Hope R."/>
            <person name="Hossain A."/>
            <person name="Karabika E."/>
            <person name="Karaffa L."/>
            <person name="Karanyi Z."/>
            <person name="Krasevec N."/>
            <person name="Kuo A."/>
            <person name="Kusch H."/>
            <person name="LaButti K."/>
            <person name="Lagendijk E.L."/>
            <person name="Lapidus A."/>
            <person name="Levasseur A."/>
            <person name="Lindquist E."/>
            <person name="Lipzen A."/>
            <person name="Logrieco A.F."/>
            <person name="MacCabe A."/>
            <person name="Maekelae M.R."/>
            <person name="Malavazi I."/>
            <person name="Melin P."/>
            <person name="Meyer V."/>
            <person name="Mielnichuk N."/>
            <person name="Miskei M."/>
            <person name="Molnar A.P."/>
            <person name="Mule G."/>
            <person name="Ngan C.Y."/>
            <person name="Orejas M."/>
            <person name="Orosz E."/>
            <person name="Ouedraogo J.P."/>
            <person name="Overkamp K.M."/>
            <person name="Park H.-S."/>
            <person name="Perrone G."/>
            <person name="Piumi F."/>
            <person name="Punt P.J."/>
            <person name="Ram A.F."/>
            <person name="Ramon A."/>
            <person name="Rauscher S."/>
            <person name="Record E."/>
            <person name="Riano-Pachon D.M."/>
            <person name="Robert V."/>
            <person name="Roehrig J."/>
            <person name="Ruller R."/>
            <person name="Salamov A."/>
            <person name="Salih N.S."/>
            <person name="Samson R.A."/>
            <person name="Sandor E."/>
            <person name="Sanguinetti M."/>
            <person name="Schuetze T."/>
            <person name="Sepcic K."/>
            <person name="Shelest E."/>
            <person name="Sherlock G."/>
            <person name="Sophianopoulou V."/>
            <person name="Squina F.M."/>
            <person name="Sun H."/>
            <person name="Susca A."/>
            <person name="Todd R.B."/>
            <person name="Tsang A."/>
            <person name="Unkles S.E."/>
            <person name="van de Wiele N."/>
            <person name="van Rossen-Uffink D."/>
            <person name="Oliveira J.V."/>
            <person name="Vesth T.C."/>
            <person name="Visser J."/>
            <person name="Yu J.-H."/>
            <person name="Zhou M."/>
            <person name="Andersen M.R."/>
            <person name="Archer D.B."/>
            <person name="Baker S.E."/>
            <person name="Benoit I."/>
            <person name="Brakhage A.A."/>
            <person name="Braus G.H."/>
            <person name="Fischer R."/>
            <person name="Frisvad J.C."/>
            <person name="Goldman G.H."/>
            <person name="Houbraken J."/>
            <person name="Oakley B."/>
            <person name="Pocsi I."/>
            <person name="Scazzocchio C."/>
            <person name="Seiboth B."/>
            <person name="vanKuyk P.A."/>
            <person name="Wortman J."/>
            <person name="Dyer P.S."/>
            <person name="Grigoriev I.V."/>
        </authorList>
    </citation>
    <scope>NUCLEOTIDE SEQUENCE [LARGE SCALE GENOMIC DNA]</scope>
    <source>
        <strain evidence="11">DTO 134E9</strain>
    </source>
</reference>
<evidence type="ECO:0000313" key="10">
    <source>
        <dbReference type="EMBL" id="OJJ41766.1"/>
    </source>
</evidence>
<dbReference type="Proteomes" id="UP000184383">
    <property type="component" value="Unassembled WGS sequence"/>
</dbReference>
<feature type="region of interest" description="Disordered" evidence="8">
    <location>
        <begin position="703"/>
        <end position="729"/>
    </location>
</feature>
<dbReference type="AlphaFoldDB" id="A0A1L9S3N3"/>
<dbReference type="PROSITE" id="PS00463">
    <property type="entry name" value="ZN2_CY6_FUNGAL_1"/>
    <property type="match status" value="1"/>
</dbReference>
<keyword evidence="7" id="KW-0539">Nucleus</keyword>
<protein>
    <recommendedName>
        <fullName evidence="9">Zn(2)-C6 fungal-type domain-containing protein</fullName>
    </recommendedName>
</protein>
<evidence type="ECO:0000256" key="3">
    <source>
        <dbReference type="ARBA" id="ARBA00022833"/>
    </source>
</evidence>
<feature type="region of interest" description="Disordered" evidence="8">
    <location>
        <begin position="160"/>
        <end position="204"/>
    </location>
</feature>
<evidence type="ECO:0000256" key="8">
    <source>
        <dbReference type="SAM" id="MobiDB-lite"/>
    </source>
</evidence>
<evidence type="ECO:0000256" key="5">
    <source>
        <dbReference type="ARBA" id="ARBA00023125"/>
    </source>
</evidence>
<dbReference type="CDD" id="cd12148">
    <property type="entry name" value="fungal_TF_MHR"/>
    <property type="match status" value="1"/>
</dbReference>
<keyword evidence="6" id="KW-0804">Transcription</keyword>
<dbReference type="RefSeq" id="XP_040695442.1">
    <property type="nucleotide sequence ID" value="XM_040829531.1"/>
</dbReference>
<feature type="compositionally biased region" description="Basic and acidic residues" evidence="8">
    <location>
        <begin position="181"/>
        <end position="194"/>
    </location>
</feature>
<keyword evidence="5" id="KW-0238">DNA-binding</keyword>
<evidence type="ECO:0000256" key="6">
    <source>
        <dbReference type="ARBA" id="ARBA00023163"/>
    </source>
</evidence>
<evidence type="ECO:0000256" key="1">
    <source>
        <dbReference type="ARBA" id="ARBA00004123"/>
    </source>
</evidence>
<dbReference type="SMART" id="SM00066">
    <property type="entry name" value="GAL4"/>
    <property type="match status" value="1"/>
</dbReference>
<dbReference type="InterPro" id="IPR001138">
    <property type="entry name" value="Zn2Cys6_DnaBD"/>
</dbReference>
<dbReference type="Pfam" id="PF04082">
    <property type="entry name" value="Fungal_trans"/>
    <property type="match status" value="1"/>
</dbReference>
<feature type="domain" description="Zn(2)-C6 fungal-type" evidence="9">
    <location>
        <begin position="15"/>
        <end position="45"/>
    </location>
</feature>
<comment type="subcellular location">
    <subcellularLocation>
        <location evidence="1">Nucleus</location>
    </subcellularLocation>
</comment>
<dbReference type="PANTHER" id="PTHR31313">
    <property type="entry name" value="TY1 ENHANCER ACTIVATOR"/>
    <property type="match status" value="1"/>
</dbReference>
<gene>
    <name evidence="10" type="ORF">ASPWEDRAFT_147700</name>
</gene>
<proteinExistence type="predicted"/>
<dbReference type="PROSITE" id="PS50048">
    <property type="entry name" value="ZN2_CY6_FUNGAL_2"/>
    <property type="match status" value="1"/>
</dbReference>
<dbReference type="GO" id="GO:0006351">
    <property type="term" value="P:DNA-templated transcription"/>
    <property type="evidence" value="ECO:0007669"/>
    <property type="project" value="InterPro"/>
</dbReference>
<sequence length="767" mass="86344">MPSTKPSKRKHVTTACVPCRESKVKCDGKSPCCSNCRLKGKKCHFPLGGDKRQVSHRAAINLLASRVSQLSRFLVEKGLQPPPMPDGQERDLKRVLDVLDLTQINFKLDRYEDLNLELSGMQPAVRAVQDEIEAEEDSLAVPTVEDEERQKSSLDLGWAALGLDDPQPAPELSDDVSPGDGQDRSKQPDTHAQEDDNTSSENSGIDEVVNQLSDRMGTLQLAPDGQIRYYGPTSNFNMITMPEPDMFTIHRTVRNEGLEYLERLGIDKPVPAEVEDHLINLYFTWHDPAFHVVDRGIYEKAREKWQLEMEDTPYYSEALTNAMCCLGAACEVRYHPTFVTFPQSLSDFFADRAKALLEIELDCPCLASIQAMVVLSGHDIGCKRDARGWLYSGMAMRLAFALGLHMDASSYVEKGSISSAEAELRRTVFWGTYIVDHLWGFYLGRPFRVNMQDVTVEKPISSTYNRWWPYVSSESTGEDSIQDDPTGLLSEQRILLCEMMEPLGHNLYGRSKITNHELQRLNEETTNKLLHWHSTLPDPLQVNLDDLTTPYLPHVLLLHMQYHQDIIHAHRPWMSKNYIQPQPPQGPGHTHAQRMCIDSAIAIAKLLHLYEARYGFRRIHIQAVSITCSAALILLFASVFHKQPNGDGDEDSELSMSRNLTVCFRALDEFGCSWESTKRARDFLLILQRRWEKRERNYQSVKRGVSRRGSDSIPGKRARTGNEFTGGGAGNGDIGEVDLGVEWVLAPGLPGVGVDVSGNWGSGFYPV</sequence>
<dbReference type="GO" id="GO:0008270">
    <property type="term" value="F:zinc ion binding"/>
    <property type="evidence" value="ECO:0007669"/>
    <property type="project" value="InterPro"/>
</dbReference>
<keyword evidence="4" id="KW-0805">Transcription regulation</keyword>
<accession>A0A1L9S3N3</accession>
<dbReference type="GO" id="GO:0003677">
    <property type="term" value="F:DNA binding"/>
    <property type="evidence" value="ECO:0007669"/>
    <property type="project" value="UniProtKB-KW"/>
</dbReference>
<dbReference type="Pfam" id="PF00172">
    <property type="entry name" value="Zn_clus"/>
    <property type="match status" value="1"/>
</dbReference>
<keyword evidence="3" id="KW-0862">Zinc</keyword>
<evidence type="ECO:0000256" key="2">
    <source>
        <dbReference type="ARBA" id="ARBA00022723"/>
    </source>
</evidence>
<dbReference type="PANTHER" id="PTHR31313:SF77">
    <property type="entry name" value="ZN(II)2CYS6 TRANSCRIPTION FACTOR (EUROFUNG)"/>
    <property type="match status" value="1"/>
</dbReference>
<dbReference type="SUPFAM" id="SSF57701">
    <property type="entry name" value="Zn2/Cys6 DNA-binding domain"/>
    <property type="match status" value="1"/>
</dbReference>
<evidence type="ECO:0000256" key="7">
    <source>
        <dbReference type="ARBA" id="ARBA00023242"/>
    </source>
</evidence>
<dbReference type="CDD" id="cd00067">
    <property type="entry name" value="GAL4"/>
    <property type="match status" value="1"/>
</dbReference>
<dbReference type="InterPro" id="IPR051615">
    <property type="entry name" value="Transcr_Regulatory_Elem"/>
</dbReference>
<dbReference type="OrthoDB" id="2154091at2759"/>
<evidence type="ECO:0000256" key="4">
    <source>
        <dbReference type="ARBA" id="ARBA00023015"/>
    </source>
</evidence>
<dbReference type="InterPro" id="IPR007219">
    <property type="entry name" value="XnlR_reg_dom"/>
</dbReference>
<dbReference type="VEuPathDB" id="FungiDB:ASPWEDRAFT_147700"/>
<evidence type="ECO:0000259" key="9">
    <source>
        <dbReference type="PROSITE" id="PS50048"/>
    </source>
</evidence>
<dbReference type="SMART" id="SM00906">
    <property type="entry name" value="Fungal_trans"/>
    <property type="match status" value="1"/>
</dbReference>
<dbReference type="InterPro" id="IPR036864">
    <property type="entry name" value="Zn2-C6_fun-type_DNA-bd_sf"/>
</dbReference>
<dbReference type="EMBL" id="KV878209">
    <property type="protein sequence ID" value="OJJ41766.1"/>
    <property type="molecule type" value="Genomic_DNA"/>
</dbReference>
<dbReference type="Gene3D" id="4.10.240.10">
    <property type="entry name" value="Zn(2)-C6 fungal-type DNA-binding domain"/>
    <property type="match status" value="1"/>
</dbReference>
<name>A0A1L9S3N3_ASPWE</name>
<dbReference type="GO" id="GO:0005634">
    <property type="term" value="C:nucleus"/>
    <property type="evidence" value="ECO:0007669"/>
    <property type="project" value="UniProtKB-SubCell"/>
</dbReference>
<dbReference type="STRING" id="1073089.A0A1L9S3N3"/>
<evidence type="ECO:0000313" key="11">
    <source>
        <dbReference type="Proteomes" id="UP000184383"/>
    </source>
</evidence>
<keyword evidence="11" id="KW-1185">Reference proteome</keyword>
<dbReference type="GO" id="GO:0000981">
    <property type="term" value="F:DNA-binding transcription factor activity, RNA polymerase II-specific"/>
    <property type="evidence" value="ECO:0007669"/>
    <property type="project" value="InterPro"/>
</dbReference>